<dbReference type="OrthoDB" id="7675309at2759"/>
<organism evidence="2 3">
    <name type="scientific">Allacma fusca</name>
    <dbReference type="NCBI Taxonomy" id="39272"/>
    <lineage>
        <taxon>Eukaryota</taxon>
        <taxon>Metazoa</taxon>
        <taxon>Ecdysozoa</taxon>
        <taxon>Arthropoda</taxon>
        <taxon>Hexapoda</taxon>
        <taxon>Collembola</taxon>
        <taxon>Symphypleona</taxon>
        <taxon>Sminthuridae</taxon>
        <taxon>Allacma</taxon>
    </lineage>
</organism>
<evidence type="ECO:0000313" key="2">
    <source>
        <dbReference type="EMBL" id="CAG7815908.1"/>
    </source>
</evidence>
<protein>
    <submittedName>
        <fullName evidence="2">Uncharacterized protein</fullName>
    </submittedName>
</protein>
<sequence length="109" mass="12111">MADNPETKTKGGEKSDIKIEDVFEEIGGFGRFQKIFAFAAIFPQFSFAMITLSPIFTGSSKVPLYCNNETAFLEINNCGLDCTHPVGDEIFSSVVQEWDLVCSQSWIVD</sequence>
<feature type="transmembrane region" description="Helical" evidence="1">
    <location>
        <begin position="35"/>
        <end position="56"/>
    </location>
</feature>
<proteinExistence type="predicted"/>
<dbReference type="AlphaFoldDB" id="A0A8J2PC82"/>
<keyword evidence="3" id="KW-1185">Reference proteome</keyword>
<name>A0A8J2PC82_9HEXA</name>
<keyword evidence="1" id="KW-0472">Membrane</keyword>
<evidence type="ECO:0000313" key="3">
    <source>
        <dbReference type="Proteomes" id="UP000708208"/>
    </source>
</evidence>
<dbReference type="Proteomes" id="UP000708208">
    <property type="component" value="Unassembled WGS sequence"/>
</dbReference>
<gene>
    <name evidence="2" type="ORF">AFUS01_LOCUS26554</name>
</gene>
<keyword evidence="1" id="KW-1133">Transmembrane helix</keyword>
<accession>A0A8J2PC82</accession>
<feature type="non-terminal residue" evidence="2">
    <location>
        <position position="1"/>
    </location>
</feature>
<reference evidence="2" key="1">
    <citation type="submission" date="2021-06" db="EMBL/GenBank/DDBJ databases">
        <authorList>
            <person name="Hodson N. C."/>
            <person name="Mongue J. A."/>
            <person name="Jaron S. K."/>
        </authorList>
    </citation>
    <scope>NUCLEOTIDE SEQUENCE</scope>
</reference>
<comment type="caution">
    <text evidence="2">The sequence shown here is derived from an EMBL/GenBank/DDBJ whole genome shotgun (WGS) entry which is preliminary data.</text>
</comment>
<keyword evidence="1" id="KW-0812">Transmembrane</keyword>
<evidence type="ECO:0000256" key="1">
    <source>
        <dbReference type="SAM" id="Phobius"/>
    </source>
</evidence>
<dbReference type="EMBL" id="CAJVCH010356019">
    <property type="protein sequence ID" value="CAG7815908.1"/>
    <property type="molecule type" value="Genomic_DNA"/>
</dbReference>